<organism evidence="2 3">
    <name type="scientific">Candidatus Magasanikbacteria bacterium RIFCSPHIGHO2_02_FULL_45_10</name>
    <dbReference type="NCBI Taxonomy" id="1798679"/>
    <lineage>
        <taxon>Bacteria</taxon>
        <taxon>Candidatus Magasanikiibacteriota</taxon>
    </lineage>
</organism>
<dbReference type="AlphaFoldDB" id="A0A1F6MAN4"/>
<evidence type="ECO:0000313" key="2">
    <source>
        <dbReference type="EMBL" id="OGH68685.1"/>
    </source>
</evidence>
<feature type="transmembrane region" description="Helical" evidence="1">
    <location>
        <begin position="9"/>
        <end position="27"/>
    </location>
</feature>
<feature type="transmembrane region" description="Helical" evidence="1">
    <location>
        <begin position="33"/>
        <end position="51"/>
    </location>
</feature>
<keyword evidence="1" id="KW-0812">Transmembrane</keyword>
<sequence>MNDTILRHIIAVVATLICGLAYFAGYFSGPFGWWWTAFAMLIVYGLVYRIVDAGGGGGHH</sequence>
<dbReference type="Proteomes" id="UP000176413">
    <property type="component" value="Unassembled WGS sequence"/>
</dbReference>
<reference evidence="2 3" key="1">
    <citation type="journal article" date="2016" name="Nat. Commun.">
        <title>Thousands of microbial genomes shed light on interconnected biogeochemical processes in an aquifer system.</title>
        <authorList>
            <person name="Anantharaman K."/>
            <person name="Brown C.T."/>
            <person name="Hug L.A."/>
            <person name="Sharon I."/>
            <person name="Castelle C.J."/>
            <person name="Probst A.J."/>
            <person name="Thomas B.C."/>
            <person name="Singh A."/>
            <person name="Wilkins M.J."/>
            <person name="Karaoz U."/>
            <person name="Brodie E.L."/>
            <person name="Williams K.H."/>
            <person name="Hubbard S.S."/>
            <person name="Banfield J.F."/>
        </authorList>
    </citation>
    <scope>NUCLEOTIDE SEQUENCE [LARGE SCALE GENOMIC DNA]</scope>
</reference>
<keyword evidence="1" id="KW-1133">Transmembrane helix</keyword>
<proteinExistence type="predicted"/>
<protein>
    <submittedName>
        <fullName evidence="2">Uncharacterized protein</fullName>
    </submittedName>
</protein>
<keyword evidence="1" id="KW-0472">Membrane</keyword>
<evidence type="ECO:0000313" key="3">
    <source>
        <dbReference type="Proteomes" id="UP000176413"/>
    </source>
</evidence>
<gene>
    <name evidence="2" type="ORF">A3D53_02310</name>
</gene>
<name>A0A1F6MAN4_9BACT</name>
<comment type="caution">
    <text evidence="2">The sequence shown here is derived from an EMBL/GenBank/DDBJ whole genome shotgun (WGS) entry which is preliminary data.</text>
</comment>
<evidence type="ECO:0000256" key="1">
    <source>
        <dbReference type="SAM" id="Phobius"/>
    </source>
</evidence>
<accession>A0A1F6MAN4</accession>
<dbReference type="EMBL" id="MFQA01000034">
    <property type="protein sequence ID" value="OGH68685.1"/>
    <property type="molecule type" value="Genomic_DNA"/>
</dbReference>